<feature type="compositionally biased region" description="Polar residues" evidence="2">
    <location>
        <begin position="490"/>
        <end position="501"/>
    </location>
</feature>
<feature type="compositionally biased region" description="Polar residues" evidence="2">
    <location>
        <begin position="580"/>
        <end position="592"/>
    </location>
</feature>
<organism evidence="3 4">
    <name type="scientific">Clytia hemisphaerica</name>
    <dbReference type="NCBI Taxonomy" id="252671"/>
    <lineage>
        <taxon>Eukaryota</taxon>
        <taxon>Metazoa</taxon>
        <taxon>Cnidaria</taxon>
        <taxon>Hydrozoa</taxon>
        <taxon>Hydroidolina</taxon>
        <taxon>Leptothecata</taxon>
        <taxon>Obeliida</taxon>
        <taxon>Clytiidae</taxon>
        <taxon>Clytia</taxon>
    </lineage>
</organism>
<feature type="region of interest" description="Disordered" evidence="2">
    <location>
        <begin position="1"/>
        <end position="60"/>
    </location>
</feature>
<dbReference type="EnsemblMetazoa" id="CLYHEMT011987.1">
    <property type="protein sequence ID" value="CLYHEMP011987.1"/>
    <property type="gene ID" value="CLYHEMG011987"/>
</dbReference>
<feature type="region of interest" description="Disordered" evidence="2">
    <location>
        <begin position="453"/>
        <end position="667"/>
    </location>
</feature>
<feature type="region of interest" description="Disordered" evidence="2">
    <location>
        <begin position="277"/>
        <end position="423"/>
    </location>
</feature>
<dbReference type="Proteomes" id="UP000594262">
    <property type="component" value="Unplaced"/>
</dbReference>
<dbReference type="Gene3D" id="1.20.5.340">
    <property type="match status" value="1"/>
</dbReference>
<dbReference type="GeneID" id="136823722"/>
<feature type="coiled-coil region" evidence="1">
    <location>
        <begin position="718"/>
        <end position="815"/>
    </location>
</feature>
<evidence type="ECO:0000313" key="4">
    <source>
        <dbReference type="Proteomes" id="UP000594262"/>
    </source>
</evidence>
<feature type="compositionally biased region" description="Polar residues" evidence="2">
    <location>
        <begin position="409"/>
        <end position="423"/>
    </location>
</feature>
<accession>A0A7M5V9B7</accession>
<evidence type="ECO:0000313" key="3">
    <source>
        <dbReference type="EnsemblMetazoa" id="CLYHEMP011987.1"/>
    </source>
</evidence>
<proteinExistence type="predicted"/>
<reference evidence="3" key="1">
    <citation type="submission" date="2021-01" db="UniProtKB">
        <authorList>
            <consortium name="EnsemblMetazoa"/>
        </authorList>
    </citation>
    <scope>IDENTIFICATION</scope>
</reference>
<feature type="compositionally biased region" description="Polar residues" evidence="2">
    <location>
        <begin position="520"/>
        <end position="563"/>
    </location>
</feature>
<feature type="compositionally biased region" description="Polar residues" evidence="2">
    <location>
        <begin position="31"/>
        <end position="50"/>
    </location>
</feature>
<feature type="region of interest" description="Disordered" evidence="2">
    <location>
        <begin position="73"/>
        <end position="92"/>
    </location>
</feature>
<feature type="compositionally biased region" description="Pro residues" evidence="2">
    <location>
        <begin position="296"/>
        <end position="309"/>
    </location>
</feature>
<feature type="compositionally biased region" description="Basic and acidic residues" evidence="2">
    <location>
        <begin position="1"/>
        <end position="13"/>
    </location>
</feature>
<feature type="compositionally biased region" description="Polar residues" evidence="2">
    <location>
        <begin position="104"/>
        <end position="115"/>
    </location>
</feature>
<feature type="region of interest" description="Disordered" evidence="2">
    <location>
        <begin position="104"/>
        <end position="187"/>
    </location>
</feature>
<keyword evidence="1" id="KW-0175">Coiled coil</keyword>
<keyword evidence="4" id="KW-1185">Reference proteome</keyword>
<dbReference type="RefSeq" id="XP_066935995.1">
    <property type="nucleotide sequence ID" value="XM_067079894.1"/>
</dbReference>
<feature type="compositionally biased region" description="Basic and acidic residues" evidence="2">
    <location>
        <begin position="624"/>
        <end position="636"/>
    </location>
</feature>
<evidence type="ECO:0000256" key="2">
    <source>
        <dbReference type="SAM" id="MobiDB-lite"/>
    </source>
</evidence>
<evidence type="ECO:0000256" key="1">
    <source>
        <dbReference type="SAM" id="Coils"/>
    </source>
</evidence>
<dbReference type="AlphaFoldDB" id="A0A7M5V9B7"/>
<feature type="compositionally biased region" description="Polar residues" evidence="2">
    <location>
        <begin position="175"/>
        <end position="186"/>
    </location>
</feature>
<protein>
    <submittedName>
        <fullName evidence="3">Uncharacterized protein</fullName>
    </submittedName>
</protein>
<feature type="compositionally biased region" description="Polar residues" evidence="2">
    <location>
        <begin position="453"/>
        <end position="482"/>
    </location>
</feature>
<sequence>MAESRKDNERENSLSRVQPSVMDANRKNALSRVQPSVMSANRENTLSRVQPSVMGIDRENGLSRMQPSVMFVPNNNRRRSSLPANTGGVKPSVMSLVSQGHLSSVQSEALQPNISKTRRLSETPANLRRGSEAPKPSVVSFRRGSDASKPSVANVRRRSEAPEPSKTNVRRRSEAQTPAAPSTTVESVLKQIECSSNQSVDSDSSIEQSDSTEIVDFEDVEVIIPGSESAEHLLAPTPPEVASLENQMSDPSGTLSLATASSSAEVLQSLTEAVFAETLPPKSSVEPPEALTVKAPMPPPTQTPPPSAPPLEVIAEAPQPLTEMASVAAPEPLVEEASAPPLEPLVDNVSLSAPLPEATVESPDPLTEKASLPIPPTDSCDATPELLTDNSSFPTPPAGSIIEISESSHTTAHSSNNQIQQPLVENVTKGLKQQSATSQCKSDLINFVSNQTLQPKLSENVANDSAQKPDLSSGSSTTNQPTVDKVPCTSPKTSELTNGSSDKTDEPDIKSVPSCPAQDTDVSNASSVTQTPITKTSPESSNLPNGSADVTQKPDASNESGSTPEPMVEIVPSLSPKITDLSNGKSDSTQAASVEKVPITSGDDQAAESKPSNSAKEQGSASKEPTKPEKWLESKKPLPPPVSIPQDLSSLSREQMEEHISQLLAENASMRESQGAIVTEAEDKLNTLFDIGKIHEVMVGDLQYRYAVLKMKHKKEVLETEELNQELYDDQVDKHEEETKELTTRLELKTSECEDLETECEDLKTKCEDLKTEFEGLETECKDLKTECKDLKTERKSLKSQCEDLTTTTKELKDEIAYLKSRTFKKRCSSFFRRLARPFRGRSQNVSA</sequence>
<feature type="compositionally biased region" description="Polar residues" evidence="2">
    <location>
        <begin position="610"/>
        <end position="623"/>
    </location>
</feature>
<name>A0A7M5V9B7_9CNID</name>